<reference evidence="2" key="1">
    <citation type="submission" date="2023-10" db="EMBL/GenBank/DDBJ databases">
        <title>Genome assembly of Pristionchus species.</title>
        <authorList>
            <person name="Yoshida K."/>
            <person name="Sommer R.J."/>
        </authorList>
    </citation>
    <scope>NUCLEOTIDE SEQUENCE</scope>
    <source>
        <strain evidence="2">RS0144</strain>
    </source>
</reference>
<accession>A0AAV5TFY9</accession>
<keyword evidence="3" id="KW-1185">Reference proteome</keyword>
<feature type="region of interest" description="Disordered" evidence="1">
    <location>
        <begin position="1"/>
        <end position="20"/>
    </location>
</feature>
<evidence type="ECO:0000256" key="1">
    <source>
        <dbReference type="SAM" id="MobiDB-lite"/>
    </source>
</evidence>
<name>A0AAV5TFY9_9BILA</name>
<feature type="non-terminal residue" evidence="2">
    <location>
        <position position="1"/>
    </location>
</feature>
<organism evidence="2 3">
    <name type="scientific">Pristionchus entomophagus</name>
    <dbReference type="NCBI Taxonomy" id="358040"/>
    <lineage>
        <taxon>Eukaryota</taxon>
        <taxon>Metazoa</taxon>
        <taxon>Ecdysozoa</taxon>
        <taxon>Nematoda</taxon>
        <taxon>Chromadorea</taxon>
        <taxon>Rhabditida</taxon>
        <taxon>Rhabditina</taxon>
        <taxon>Diplogasteromorpha</taxon>
        <taxon>Diplogasteroidea</taxon>
        <taxon>Neodiplogasteridae</taxon>
        <taxon>Pristionchus</taxon>
    </lineage>
</organism>
<sequence>LFSPMAQPAHPKAEDAPPRRSFRADELTLRKELMLSEKQLFDIRHFLNSDWKHEYIDVLPTTMLVHRDIASSKLGIKSCVYITYYSPDNISAYNAPKFCCQNKRGKRRRYNSSYMNVLYDAWTNIHKGDLNEITTIGIAPPMPADYVNRMCLMWRARNVNENHEGRLFSLACGHLACVKCWLDCCEWAMEGTDLAIPCPTSRFCCTERLTINRAAPLLSDATLDIILSHEWRTLLKQTEKVQCAGCNHWLKRSNFYRKVMAAGCACGCYTCVRCGQAEHSPLWCKDAATWSDIRKIPNIEEAAAEADKCWLLSREDFDYCIAPLEAVYSDLFKANLRFMKTHDRFNGRRLMKDMPEVARMLEMRRVQLLAHRKEHNPVTEYEGMNSENKWDQLEEHFLNALDTLGSTKEKAKYLHNVREGILYHYHF</sequence>
<proteinExistence type="predicted"/>
<evidence type="ECO:0000313" key="2">
    <source>
        <dbReference type="EMBL" id="GMS92604.1"/>
    </source>
</evidence>
<evidence type="ECO:0000313" key="3">
    <source>
        <dbReference type="Proteomes" id="UP001432027"/>
    </source>
</evidence>
<comment type="caution">
    <text evidence="2">The sequence shown here is derived from an EMBL/GenBank/DDBJ whole genome shotgun (WGS) entry which is preliminary data.</text>
</comment>
<dbReference type="Proteomes" id="UP001432027">
    <property type="component" value="Unassembled WGS sequence"/>
</dbReference>
<dbReference type="EMBL" id="BTSX01000004">
    <property type="protein sequence ID" value="GMS92604.1"/>
    <property type="molecule type" value="Genomic_DNA"/>
</dbReference>
<feature type="compositionally biased region" description="Basic and acidic residues" evidence="1">
    <location>
        <begin position="11"/>
        <end position="20"/>
    </location>
</feature>
<evidence type="ECO:0008006" key="4">
    <source>
        <dbReference type="Google" id="ProtNLM"/>
    </source>
</evidence>
<gene>
    <name evidence="2" type="ORF">PENTCL1PPCAC_14779</name>
</gene>
<protein>
    <recommendedName>
        <fullName evidence="4">RING-type domain-containing protein</fullName>
    </recommendedName>
</protein>
<dbReference type="AlphaFoldDB" id="A0AAV5TFY9"/>